<dbReference type="AlphaFoldDB" id="A0AAV7W9I0"/>
<evidence type="ECO:0000313" key="2">
    <source>
        <dbReference type="Proteomes" id="UP001066276"/>
    </source>
</evidence>
<protein>
    <submittedName>
        <fullName evidence="1">Uncharacterized protein</fullName>
    </submittedName>
</protein>
<comment type="caution">
    <text evidence="1">The sequence shown here is derived from an EMBL/GenBank/DDBJ whole genome shotgun (WGS) entry which is preliminary data.</text>
</comment>
<dbReference type="EMBL" id="JANPWB010000002">
    <property type="protein sequence ID" value="KAJ1209236.1"/>
    <property type="molecule type" value="Genomic_DNA"/>
</dbReference>
<name>A0AAV7W9I0_PLEWA</name>
<gene>
    <name evidence="1" type="ORF">NDU88_004614</name>
</gene>
<evidence type="ECO:0000313" key="1">
    <source>
        <dbReference type="EMBL" id="KAJ1209236.1"/>
    </source>
</evidence>
<reference evidence="1" key="1">
    <citation type="journal article" date="2022" name="bioRxiv">
        <title>Sequencing and chromosome-scale assembly of the giantPleurodeles waltlgenome.</title>
        <authorList>
            <person name="Brown T."/>
            <person name="Elewa A."/>
            <person name="Iarovenko S."/>
            <person name="Subramanian E."/>
            <person name="Araus A.J."/>
            <person name="Petzold A."/>
            <person name="Susuki M."/>
            <person name="Suzuki K.-i.T."/>
            <person name="Hayashi T."/>
            <person name="Toyoda A."/>
            <person name="Oliveira C."/>
            <person name="Osipova E."/>
            <person name="Leigh N.D."/>
            <person name="Simon A."/>
            <person name="Yun M.H."/>
        </authorList>
    </citation>
    <scope>NUCLEOTIDE SEQUENCE</scope>
    <source>
        <strain evidence="1">20211129_DDA</strain>
        <tissue evidence="1">Liver</tissue>
    </source>
</reference>
<proteinExistence type="predicted"/>
<organism evidence="1 2">
    <name type="scientific">Pleurodeles waltl</name>
    <name type="common">Iberian ribbed newt</name>
    <dbReference type="NCBI Taxonomy" id="8319"/>
    <lineage>
        <taxon>Eukaryota</taxon>
        <taxon>Metazoa</taxon>
        <taxon>Chordata</taxon>
        <taxon>Craniata</taxon>
        <taxon>Vertebrata</taxon>
        <taxon>Euteleostomi</taxon>
        <taxon>Amphibia</taxon>
        <taxon>Batrachia</taxon>
        <taxon>Caudata</taxon>
        <taxon>Salamandroidea</taxon>
        <taxon>Salamandridae</taxon>
        <taxon>Pleurodelinae</taxon>
        <taxon>Pleurodeles</taxon>
    </lineage>
</organism>
<dbReference type="Proteomes" id="UP001066276">
    <property type="component" value="Chromosome 1_2"/>
</dbReference>
<sequence>MRPGFGAAPGSHLCGNLYKTLDHFGYTLVAHSRYSRDAHRDPRANFRRTWSNCCFIDDVVDGIIDDVVNDFLLASLNASKVYVFVFEKVTVGVVKIVKVIVGDVVIKATIVNVGANIVIGDTCFGNETNEDFV</sequence>
<keyword evidence="2" id="KW-1185">Reference proteome</keyword>
<accession>A0AAV7W9I0</accession>